<evidence type="ECO:0000313" key="3">
    <source>
        <dbReference type="EMBL" id="CDP31186.1"/>
    </source>
</evidence>
<dbReference type="OrthoDB" id="194358at2759"/>
<name>B2B3V9_PODAN</name>
<proteinExistence type="predicted"/>
<evidence type="ECO:0000313" key="4">
    <source>
        <dbReference type="Proteomes" id="UP000001197"/>
    </source>
</evidence>
<dbReference type="EMBL" id="FO904941">
    <property type="protein sequence ID" value="CDP31186.1"/>
    <property type="molecule type" value="Genomic_DNA"/>
</dbReference>
<evidence type="ECO:0000313" key="2">
    <source>
        <dbReference type="EMBL" id="CAP71795.1"/>
    </source>
</evidence>
<reference evidence="3" key="4">
    <citation type="submission" date="2015-04" db="EMBL/GenBank/DDBJ databases">
        <title>Maintaining two mating types: Structure of the mating type locus and its role in heterokaryosis in Podospora anserina.</title>
        <authorList>
            <person name="Grognet P."/>
            <person name="Bidard F."/>
            <person name="Kuchly C."/>
            <person name="Chan Ho Tong L."/>
            <person name="Coppin E."/>
            <person name="Ait Benkhali J."/>
            <person name="Couloux A."/>
            <person name="Wincker P."/>
            <person name="Debuchy R."/>
            <person name="Silar P."/>
        </authorList>
    </citation>
    <scope>NUCLEOTIDE SEQUENCE</scope>
</reference>
<keyword evidence="4" id="KW-1185">Reference proteome</keyword>
<keyword evidence="1" id="KW-0812">Transmembrane</keyword>
<dbReference type="HOGENOM" id="CLU_425848_0_0_1"/>
<accession>B2B3V9</accession>
<feature type="transmembrane region" description="Helical" evidence="1">
    <location>
        <begin position="285"/>
        <end position="304"/>
    </location>
</feature>
<gene>
    <name evidence="2" type="ORF">PODANS_6_7440</name>
</gene>
<dbReference type="RefSeq" id="XP_001910659.1">
    <property type="nucleotide sequence ID" value="XM_001910624.1"/>
</dbReference>
<evidence type="ECO:0000256" key="1">
    <source>
        <dbReference type="SAM" id="Phobius"/>
    </source>
</evidence>
<sequence length="643" mass="71983">MATPDGDFDGNGFANNLFTDLAPLLTLFGEQVTKQFLSMSIGWADSVLLAMGPLGILTIIVGAIQVAGDQVPILHALIGRAREDRASAEVELLSSTSTEVCELWTGSRIVRIRGQPKMSLTFLRTDTGEIFPITSEEDDEMFQNPDDIGFYSPPLEPPPNLSLNWAAVGTALQTASVVLSGLATYKWNWSQDTNRSSDYGYPCYLAGTMMLTVGVVLCGHLVDSVSEEQSWLCPPEMRRNVRIFRLQFEATVNDQHFGTYAIFNPEDNPDLRSPSYTGTNDSAKALLIIGVSLVTVGFVVQFVGLRGLHWSAAIIQLAVTLLMTTVRAYIRKDVAKGLSSIHFERLDDCWTFLILGVTSQSESDELNDSQVQQLYGEQWGVIAGLVNKEDRNSQTPSYLVNPRYYGPLLRSINNPLRDNNTISPVAYQLSSTIFRAVKYDNTTSRGTIVDFLLNLWMGAPALRAPDTQHRTFAEGLTKAFWLIIDLLNIGSQLPLSNVRWKSKSPLHNFLFGAQIQLWWMFDCQLNSRPPVSNEDHQCHPSRIIFPWRRRRGWYGESVGIGDVFEALLVVSTYVRWDIHRTTTDKRVISSSTRYRTARNASSLPDWLDQATFQAYPNTDINCTSDGYAREPSCWGMFLSSYAR</sequence>
<dbReference type="GeneID" id="6194399"/>
<dbReference type="EMBL" id="CU638744">
    <property type="protein sequence ID" value="CAP71795.1"/>
    <property type="molecule type" value="Genomic_DNA"/>
</dbReference>
<dbReference type="KEGG" id="pan:PODANSg7698"/>
<dbReference type="eggNOG" id="KOG4177">
    <property type="taxonomic scope" value="Eukaryota"/>
</dbReference>
<dbReference type="AlphaFoldDB" id="B2B3V9"/>
<reference evidence="2" key="2">
    <citation type="submission" date="2008-07" db="EMBL/GenBank/DDBJ databases">
        <authorList>
            <person name="Genoscope - CEA"/>
        </authorList>
    </citation>
    <scope>NUCLEOTIDE SEQUENCE</scope>
    <source>
        <strain evidence="2">S mat+</strain>
    </source>
</reference>
<dbReference type="Proteomes" id="UP000001197">
    <property type="component" value="Chromosome 6"/>
</dbReference>
<protein>
    <submittedName>
        <fullName evidence="2">Podospora anserina S mat+ genomic DNA chromosome 6, supercontig 2</fullName>
    </submittedName>
</protein>
<dbReference type="VEuPathDB" id="FungiDB:PODANS_6_7440"/>
<reference evidence="2 4" key="1">
    <citation type="journal article" date="2008" name="Genome Biol.">
        <title>The genome sequence of the model ascomycete fungus Podospora anserina.</title>
        <authorList>
            <person name="Espagne E."/>
            <person name="Lespinet O."/>
            <person name="Malagnac F."/>
            <person name="Da Silva C."/>
            <person name="Jaillon O."/>
            <person name="Porcel B.M."/>
            <person name="Couloux A."/>
            <person name="Aury J.-M."/>
            <person name="Segurens B."/>
            <person name="Poulain J."/>
            <person name="Anthouard V."/>
            <person name="Grossetete S."/>
            <person name="Khalili H."/>
            <person name="Coppin E."/>
            <person name="Dequard-Chablat M."/>
            <person name="Picard M."/>
            <person name="Contamine V."/>
            <person name="Arnaise S."/>
            <person name="Bourdais A."/>
            <person name="Berteaux-Lecellier V."/>
            <person name="Gautheret D."/>
            <person name="de Vries R.P."/>
            <person name="Battaglia E."/>
            <person name="Coutinho P.M."/>
            <person name="Danchin E.G.J."/>
            <person name="Henrissat B."/>
            <person name="El Khoury R."/>
            <person name="Sainsard-Chanet A."/>
            <person name="Boivin A."/>
            <person name="Pinan-Lucarre B."/>
            <person name="Sellem C.H."/>
            <person name="Debuchy R."/>
            <person name="Wincker P."/>
            <person name="Weissenbach J."/>
            <person name="Silar P."/>
        </authorList>
    </citation>
    <scope>NUCLEOTIDE SEQUENCE [LARGE SCALE GENOMIC DNA]</scope>
    <source>
        <strain evidence="4">S / ATCC MYA-4624 / DSM 980 / FGSC 10383</strain>
        <strain evidence="2">S mat+</strain>
    </source>
</reference>
<feature type="transmembrane region" description="Helical" evidence="1">
    <location>
        <begin position="310"/>
        <end position="330"/>
    </location>
</feature>
<keyword evidence="1" id="KW-0472">Membrane</keyword>
<organism evidence="2">
    <name type="scientific">Podospora anserina (strain S / ATCC MYA-4624 / DSM 980 / FGSC 10383)</name>
    <name type="common">Pleurage anserina</name>
    <dbReference type="NCBI Taxonomy" id="515849"/>
    <lineage>
        <taxon>Eukaryota</taxon>
        <taxon>Fungi</taxon>
        <taxon>Dikarya</taxon>
        <taxon>Ascomycota</taxon>
        <taxon>Pezizomycotina</taxon>
        <taxon>Sordariomycetes</taxon>
        <taxon>Sordariomycetidae</taxon>
        <taxon>Sordariales</taxon>
        <taxon>Podosporaceae</taxon>
        <taxon>Podospora</taxon>
        <taxon>Podospora anserina</taxon>
    </lineage>
</organism>
<keyword evidence="1" id="KW-1133">Transmembrane helix</keyword>
<feature type="transmembrane region" description="Helical" evidence="1">
    <location>
        <begin position="47"/>
        <end position="67"/>
    </location>
</feature>
<reference evidence="4" key="3">
    <citation type="journal article" date="2014" name="Genetics">
        <title>Maintaining two mating types: Structure of the mating type locus and its role in heterokaryosis in Podospora anserina.</title>
        <authorList>
            <person name="Grognet P."/>
            <person name="Bidard F."/>
            <person name="Kuchly C."/>
            <person name="Tong L.C.H."/>
            <person name="Coppin E."/>
            <person name="Benkhali J.A."/>
            <person name="Couloux A."/>
            <person name="Wincker P."/>
            <person name="Debuchy R."/>
            <person name="Silar P."/>
        </authorList>
    </citation>
    <scope>GENOME REANNOTATION</scope>
    <source>
        <strain evidence="4">S / ATCC MYA-4624 / DSM 980 / FGSC 10383</strain>
    </source>
</reference>